<keyword evidence="1" id="KW-0732">Signal</keyword>
<reference evidence="6" key="1">
    <citation type="journal article" date="2019" name="Int. J. Syst. Evol. Microbiol.">
        <title>The Global Catalogue of Microorganisms (GCM) 10K type strain sequencing project: providing services to taxonomists for standard genome sequencing and annotation.</title>
        <authorList>
            <consortium name="The Broad Institute Genomics Platform"/>
            <consortium name="The Broad Institute Genome Sequencing Center for Infectious Disease"/>
            <person name="Wu L."/>
            <person name="Ma J."/>
        </authorList>
    </citation>
    <scope>NUCLEOTIDE SEQUENCE [LARGE SCALE GENOMIC DNA]</scope>
    <source>
        <strain evidence="6">JCM 31920</strain>
    </source>
</reference>
<evidence type="ECO:0008006" key="7">
    <source>
        <dbReference type="Google" id="ProtNLM"/>
    </source>
</evidence>
<dbReference type="SUPFAM" id="SSF51445">
    <property type="entry name" value="(Trans)glycosidases"/>
    <property type="match status" value="1"/>
</dbReference>
<feature type="domain" description="DUF5060" evidence="4">
    <location>
        <begin position="34"/>
        <end position="97"/>
    </location>
</feature>
<dbReference type="Pfam" id="PF16586">
    <property type="entry name" value="DUF5060"/>
    <property type="match status" value="1"/>
</dbReference>
<evidence type="ECO:0000259" key="2">
    <source>
        <dbReference type="Pfam" id="PF12904"/>
    </source>
</evidence>
<proteinExistence type="predicted"/>
<evidence type="ECO:0000313" key="6">
    <source>
        <dbReference type="Proteomes" id="UP001501508"/>
    </source>
</evidence>
<dbReference type="Gene3D" id="3.20.20.80">
    <property type="entry name" value="Glycosidases"/>
    <property type="match status" value="1"/>
</dbReference>
<dbReference type="PANTHER" id="PTHR37836:SF2">
    <property type="entry name" value="DUF4038 DOMAIN-CONTAINING PROTEIN"/>
    <property type="match status" value="1"/>
</dbReference>
<dbReference type="Pfam" id="PF13204">
    <property type="entry name" value="Apiosidase"/>
    <property type="match status" value="1"/>
</dbReference>
<dbReference type="InterPro" id="IPR025277">
    <property type="entry name" value="Apiosidase-like_cat_dom"/>
</dbReference>
<protein>
    <recommendedName>
        <fullName evidence="7">DUF4038 domain-containing protein</fullName>
    </recommendedName>
</protein>
<gene>
    <name evidence="5" type="ORF">GCM10023091_22130</name>
</gene>
<dbReference type="PANTHER" id="PTHR37836">
    <property type="entry name" value="LMO1036 PROTEIN"/>
    <property type="match status" value="1"/>
</dbReference>
<dbReference type="InterPro" id="IPR024749">
    <property type="entry name" value="Collagen-bd_put"/>
</dbReference>
<dbReference type="InterPro" id="IPR032260">
    <property type="entry name" value="DUF5060"/>
</dbReference>
<organism evidence="5 6">
    <name type="scientific">Ravibacter arvi</name>
    <dbReference type="NCBI Taxonomy" id="2051041"/>
    <lineage>
        <taxon>Bacteria</taxon>
        <taxon>Pseudomonadati</taxon>
        <taxon>Bacteroidota</taxon>
        <taxon>Cytophagia</taxon>
        <taxon>Cytophagales</taxon>
        <taxon>Spirosomataceae</taxon>
        <taxon>Ravibacter</taxon>
    </lineage>
</organism>
<comment type="caution">
    <text evidence="5">The sequence shown here is derived from an EMBL/GenBank/DDBJ whole genome shotgun (WGS) entry which is preliminary data.</text>
</comment>
<evidence type="ECO:0000313" key="5">
    <source>
        <dbReference type="EMBL" id="GAA4439625.1"/>
    </source>
</evidence>
<evidence type="ECO:0000259" key="4">
    <source>
        <dbReference type="Pfam" id="PF16586"/>
    </source>
</evidence>
<evidence type="ECO:0000256" key="1">
    <source>
        <dbReference type="SAM" id="SignalP"/>
    </source>
</evidence>
<dbReference type="Gene3D" id="2.60.40.10">
    <property type="entry name" value="Immunoglobulins"/>
    <property type="match status" value="1"/>
</dbReference>
<dbReference type="RefSeq" id="WP_345028854.1">
    <property type="nucleotide sequence ID" value="NZ_BAABEY010000021.1"/>
</dbReference>
<feature type="signal peptide" evidence="1">
    <location>
        <begin position="1"/>
        <end position="21"/>
    </location>
</feature>
<name>A0ABP8LXP2_9BACT</name>
<dbReference type="InterPro" id="IPR017853">
    <property type="entry name" value="GH"/>
</dbReference>
<accession>A0ABP8LXP2</accession>
<feature type="domain" description="Apiosidase-like catalytic" evidence="3">
    <location>
        <begin position="133"/>
        <end position="462"/>
    </location>
</feature>
<dbReference type="Pfam" id="PF12904">
    <property type="entry name" value="Collagen_bind_2"/>
    <property type="match status" value="1"/>
</dbReference>
<dbReference type="Proteomes" id="UP001501508">
    <property type="component" value="Unassembled WGS sequence"/>
</dbReference>
<keyword evidence="6" id="KW-1185">Reference proteome</keyword>
<evidence type="ECO:0000259" key="3">
    <source>
        <dbReference type="Pfam" id="PF13204"/>
    </source>
</evidence>
<feature type="domain" description="Putative collagen-binding" evidence="2">
    <location>
        <begin position="468"/>
        <end position="554"/>
    </location>
</feature>
<sequence length="558" mass="62366">MTNRQPAFLYCILLLFLAATARSKEITAKTETNQMVELTFKTGTNYNDPFNEVELDAVFTDPSGKELKVPAFWAGGDTWKVRYSSPLTGTHRFTTVCSNVGDKALHLVKGKVEVRKYRGDNVLFQRGAPKIATDKRHFAYGDGTPFFWMGDTWWMGLTKRLVWPAEVEMLAEDRIRKGFNVVQIIAGLYPDMPAFDPRGENENGFPWEAEYASIRPSYFDAADNRILYLAKKGIVPCVVGAWGYHLPWLGVEKMKKHWRYLIARWGALPVVWCAAGETTMPFYLSASKEADKAFLKKEWTTVMQYLKETDPFHRLLTTHAAYHDRTTRESITKPELLDFDMHQSGHGDVATKQAARALEGWRLQPPMPVMSGESRYEALAIPDPLPADAPRSAFWAHTVNSGLAGHTYGANGIWQLNGINKPYGKSPGGNNWGVTPWNEAMKLPGSAQIGAARQLIESIPGWSSFQPRPEMITEWSSADAAVLAVTDNNRSALAYLQSPGRITLTLPATNQAYKAFWFNPVTTTREQAFTVATDTSGKLAATSPPARQDWVLVLTKSD</sequence>
<dbReference type="InterPro" id="IPR013783">
    <property type="entry name" value="Ig-like_fold"/>
</dbReference>
<feature type="chain" id="PRO_5046534924" description="DUF4038 domain-containing protein" evidence="1">
    <location>
        <begin position="22"/>
        <end position="558"/>
    </location>
</feature>
<dbReference type="EMBL" id="BAABEY010000021">
    <property type="protein sequence ID" value="GAA4439625.1"/>
    <property type="molecule type" value="Genomic_DNA"/>
</dbReference>